<dbReference type="GO" id="GO:0016740">
    <property type="term" value="F:transferase activity"/>
    <property type="evidence" value="ECO:0007669"/>
    <property type="project" value="UniProtKB-KW"/>
</dbReference>
<evidence type="ECO:0000256" key="4">
    <source>
        <dbReference type="ARBA" id="ARBA00022917"/>
    </source>
</evidence>
<name>A0A5D5AGR9_9EURY</name>
<dbReference type="GO" id="GO:0004812">
    <property type="term" value="F:aminoacyl-tRNA ligase activity"/>
    <property type="evidence" value="ECO:0007669"/>
    <property type="project" value="InterPro"/>
</dbReference>
<dbReference type="GO" id="GO:0005524">
    <property type="term" value="F:ATP binding"/>
    <property type="evidence" value="ECO:0007669"/>
    <property type="project" value="UniProtKB-KW"/>
</dbReference>
<dbReference type="Gene3D" id="1.10.10.410">
    <property type="match status" value="1"/>
</dbReference>
<evidence type="ECO:0000313" key="9">
    <source>
        <dbReference type="EMBL" id="TYT60906.1"/>
    </source>
</evidence>
<dbReference type="SUPFAM" id="SSF55931">
    <property type="entry name" value="Glutamine synthetase/guanido kinase"/>
    <property type="match status" value="1"/>
</dbReference>
<evidence type="ECO:0000256" key="6">
    <source>
        <dbReference type="HAMAP-Rule" id="MF_00588"/>
    </source>
</evidence>
<dbReference type="Proteomes" id="UP000324104">
    <property type="component" value="Unassembled WGS sequence"/>
</dbReference>
<keyword evidence="3 6" id="KW-0067">ATP-binding</keyword>
<comment type="function">
    <text evidence="6">Allows the formation of correctly charged Gln-tRNA(Gln) through the transamidation of misacylated Glu-tRNA(Gln) in organisms which lack glutaminyl-tRNA synthetase. The reaction takes place in the presence of glutamine and ATP through an activated gamma-phospho-Glu-tRNA(Gln). The GatDE system is specific for glutamate and does not act on aspartate.</text>
</comment>
<evidence type="ECO:0000259" key="8">
    <source>
        <dbReference type="SMART" id="SM00845"/>
    </source>
</evidence>
<gene>
    <name evidence="6 9" type="primary">gatE</name>
    <name evidence="9" type="ORF">FYC77_16455</name>
</gene>
<dbReference type="PANTHER" id="PTHR11659">
    <property type="entry name" value="GLUTAMYL-TRNA GLN AMIDOTRANSFERASE SUBUNIT B MITOCHONDRIAL AND PROKARYOTIC PET112-RELATED"/>
    <property type="match status" value="1"/>
</dbReference>
<evidence type="ECO:0000256" key="2">
    <source>
        <dbReference type="ARBA" id="ARBA00022741"/>
    </source>
</evidence>
<protein>
    <recommendedName>
        <fullName evidence="6">Glutamyl-tRNA(Gln) amidotransferase subunit E</fullName>
        <shortName evidence="6">Glu-ADT subunit E</shortName>
        <ecNumber evidence="6">6.3.5.-</ecNumber>
    </recommendedName>
</protein>
<dbReference type="SUPFAM" id="SSF55261">
    <property type="entry name" value="GAD domain-like"/>
    <property type="match status" value="1"/>
</dbReference>
<dbReference type="GO" id="GO:0006412">
    <property type="term" value="P:translation"/>
    <property type="evidence" value="ECO:0007669"/>
    <property type="project" value="UniProtKB-UniRule"/>
</dbReference>
<dbReference type="RefSeq" id="WP_149082584.1">
    <property type="nucleotide sequence ID" value="NZ_VTAW01000027.1"/>
</dbReference>
<dbReference type="GO" id="GO:0005737">
    <property type="term" value="C:cytoplasm"/>
    <property type="evidence" value="ECO:0007669"/>
    <property type="project" value="InterPro"/>
</dbReference>
<feature type="region of interest" description="Disordered" evidence="7">
    <location>
        <begin position="427"/>
        <end position="446"/>
    </location>
</feature>
<dbReference type="Pfam" id="PF02934">
    <property type="entry name" value="GatB_N"/>
    <property type="match status" value="1"/>
</dbReference>
<dbReference type="InterPro" id="IPR014746">
    <property type="entry name" value="Gln_synth/guanido_kin_cat_dom"/>
</dbReference>
<dbReference type="GO" id="GO:0050567">
    <property type="term" value="F:glutaminyl-tRNA synthase (glutamine-hydrolyzing) activity"/>
    <property type="evidence" value="ECO:0007669"/>
    <property type="project" value="UniProtKB-UniRule"/>
</dbReference>
<evidence type="ECO:0000256" key="5">
    <source>
        <dbReference type="ARBA" id="ARBA00047913"/>
    </source>
</evidence>
<reference evidence="9 10" key="1">
    <citation type="submission" date="2019-08" db="EMBL/GenBank/DDBJ databases">
        <title>Archaea genome.</title>
        <authorList>
            <person name="Kajale S."/>
            <person name="Shouche Y."/>
            <person name="Deshpande N."/>
            <person name="Sharma A."/>
        </authorList>
    </citation>
    <scope>NUCLEOTIDE SEQUENCE [LARGE SCALE GENOMIC DNA]</scope>
    <source>
        <strain evidence="9 10">ESP3B_9</strain>
    </source>
</reference>
<dbReference type="InterPro" id="IPR029351">
    <property type="entry name" value="GAD_dom"/>
</dbReference>
<keyword evidence="2 6" id="KW-0547">Nucleotide-binding</keyword>
<accession>A0A5D5AGR9</accession>
<dbReference type="InterPro" id="IPR003789">
    <property type="entry name" value="Asn/Gln_tRNA_amidoTrase-B-like"/>
</dbReference>
<keyword evidence="9" id="KW-0808">Transferase</keyword>
<dbReference type="SMART" id="SM00845">
    <property type="entry name" value="GatB_Yqey"/>
    <property type="match status" value="1"/>
</dbReference>
<keyword evidence="4 6" id="KW-0648">Protein biosynthesis</keyword>
<dbReference type="Gene3D" id="3.30.1360.30">
    <property type="entry name" value="GAD-like domain"/>
    <property type="match status" value="1"/>
</dbReference>
<dbReference type="Pfam" id="PF02938">
    <property type="entry name" value="GAD"/>
    <property type="match status" value="1"/>
</dbReference>
<comment type="catalytic activity">
    <reaction evidence="5 6">
        <text>L-glutamyl-tRNA(Gln) + L-glutamine + ATP + H2O = L-glutaminyl-tRNA(Gln) + L-glutamate + ADP + phosphate + H(+)</text>
        <dbReference type="Rhea" id="RHEA:17521"/>
        <dbReference type="Rhea" id="RHEA-COMP:9681"/>
        <dbReference type="Rhea" id="RHEA-COMP:9684"/>
        <dbReference type="ChEBI" id="CHEBI:15377"/>
        <dbReference type="ChEBI" id="CHEBI:15378"/>
        <dbReference type="ChEBI" id="CHEBI:29985"/>
        <dbReference type="ChEBI" id="CHEBI:30616"/>
        <dbReference type="ChEBI" id="CHEBI:43474"/>
        <dbReference type="ChEBI" id="CHEBI:58359"/>
        <dbReference type="ChEBI" id="CHEBI:78520"/>
        <dbReference type="ChEBI" id="CHEBI:78521"/>
        <dbReference type="ChEBI" id="CHEBI:456216"/>
    </reaction>
</comment>
<dbReference type="NCBIfam" id="NF003107">
    <property type="entry name" value="PRK04028.1"/>
    <property type="match status" value="1"/>
</dbReference>
<keyword evidence="10" id="KW-1185">Reference proteome</keyword>
<dbReference type="InterPro" id="IPR004115">
    <property type="entry name" value="GAD-like_sf"/>
</dbReference>
<dbReference type="HAMAP" id="MF_00588">
    <property type="entry name" value="GatE"/>
    <property type="match status" value="1"/>
</dbReference>
<organism evidence="9 10">
    <name type="scientific">Natrialba swarupiae</name>
    <dbReference type="NCBI Taxonomy" id="2448032"/>
    <lineage>
        <taxon>Archaea</taxon>
        <taxon>Methanobacteriati</taxon>
        <taxon>Methanobacteriota</taxon>
        <taxon>Stenosarchaea group</taxon>
        <taxon>Halobacteria</taxon>
        <taxon>Halobacteriales</taxon>
        <taxon>Natrialbaceae</taxon>
        <taxon>Natrialba</taxon>
    </lineage>
</organism>
<dbReference type="PROSITE" id="PS01234">
    <property type="entry name" value="GATB"/>
    <property type="match status" value="1"/>
</dbReference>
<dbReference type="SUPFAM" id="SSF89095">
    <property type="entry name" value="GatB/YqeY motif"/>
    <property type="match status" value="1"/>
</dbReference>
<feature type="domain" description="Asn/Gln amidotransferase" evidence="8">
    <location>
        <begin position="479"/>
        <end position="620"/>
    </location>
</feature>
<dbReference type="FunFam" id="1.10.10.410:FF:000003">
    <property type="entry name" value="Glutamyl-tRNA(Gln) amidotransferase subunit E"/>
    <property type="match status" value="1"/>
</dbReference>
<dbReference type="InterPro" id="IPR023168">
    <property type="entry name" value="GatB_Yqey_C_2"/>
</dbReference>
<dbReference type="EC" id="6.3.5.-" evidence="6"/>
<dbReference type="InterPro" id="IPR006075">
    <property type="entry name" value="Asn/Gln-tRNA_Trfase_suB/E_cat"/>
</dbReference>
<evidence type="ECO:0000313" key="10">
    <source>
        <dbReference type="Proteomes" id="UP000324104"/>
    </source>
</evidence>
<evidence type="ECO:0000256" key="7">
    <source>
        <dbReference type="SAM" id="MobiDB-lite"/>
    </source>
</evidence>
<dbReference type="EMBL" id="VTAW01000027">
    <property type="protein sequence ID" value="TYT60906.1"/>
    <property type="molecule type" value="Genomic_DNA"/>
</dbReference>
<keyword evidence="1 6" id="KW-0436">Ligase</keyword>
<dbReference type="PANTHER" id="PTHR11659:SF2">
    <property type="entry name" value="GLUTAMYL-TRNA(GLN) AMIDOTRANSFERASE SUBUNIT E"/>
    <property type="match status" value="1"/>
</dbReference>
<sequence length="624" mass="67581">MTETEYDYDALGLVAGLEIHQQLDTATKLFCQCPTELREPEEATRTFTRYLHPTRSELGELDAAAVEESKVDREFEYLGYDSTCLVEEDDEPPHELDEEALETTLEIAQLLEMRPVDQAQVMRKIVVDGSNTTGFQRSSLIATDGEIETSDGAVGIEDLLLEEESAQRVAETESGVRYSLDRLGIPLVEIGTSPDIRSPEQALEAAERIGMLLRSTGKVKRGLGTIRQDVNVSIEEGARVEIKGVQSLDDIDDIVRNEVARQVELVAIRDELGEQEATVGEPEDVTDVFVDTDSGVIQGALNSGGSVMAVPLYGFDGQVGREIAPDRRLGTEFSDHAKRHGAGGIFHTDELPAYGVTDEEVADLREAVGADPEDAVAIVADETPVAEAAIEAVVERAETALEGVPEETRGANDDGTTRYLRPLPGAARMYPETDVPPVEPDPSEVPEPELLTEKVERYQDEYDLGAGLAEQVAYGTYMPLFEECVADGIDPTLAASTLESTLTELRRDDVPVANLTDRHLNGVLRMVEDGDLPNEGVGDLLAALADDPDRTPAEAADEAGLGGADEDAVRETVVEVVERNESQVQAEGMQAFSGLMGECMGALRGKADGDLVSELLREEIQNRA</sequence>
<comment type="similarity">
    <text evidence="6">Belongs to the GatB/GatE family. GatE subfamily.</text>
</comment>
<dbReference type="Pfam" id="PF02637">
    <property type="entry name" value="GatB_Yqey"/>
    <property type="match status" value="1"/>
</dbReference>
<comment type="subunit">
    <text evidence="6">Heterodimer of GatD and GatE.</text>
</comment>
<evidence type="ECO:0000256" key="1">
    <source>
        <dbReference type="ARBA" id="ARBA00022598"/>
    </source>
</evidence>
<dbReference type="InterPro" id="IPR018027">
    <property type="entry name" value="Asn/Gln_amidotransferase"/>
</dbReference>
<proteinExistence type="inferred from homology"/>
<dbReference type="AlphaFoldDB" id="A0A5D5AGR9"/>
<dbReference type="InterPro" id="IPR017959">
    <property type="entry name" value="Asn/Gln-tRNA_amidoTrfase_suB/E"/>
</dbReference>
<dbReference type="InterPro" id="IPR004414">
    <property type="entry name" value="GatE"/>
</dbReference>
<dbReference type="InterPro" id="IPR017958">
    <property type="entry name" value="Gln-tRNA_amidoTrfase_suB_CS"/>
</dbReference>
<dbReference type="InterPro" id="IPR042114">
    <property type="entry name" value="GatB_C_1"/>
</dbReference>
<comment type="caution">
    <text evidence="9">The sequence shown here is derived from an EMBL/GenBank/DDBJ whole genome shotgun (WGS) entry which is preliminary data.</text>
</comment>
<dbReference type="Gene3D" id="1.10.150.380">
    <property type="entry name" value="GatB domain, N-terminal subdomain"/>
    <property type="match status" value="1"/>
</dbReference>
<dbReference type="NCBIfam" id="TIGR00134">
    <property type="entry name" value="gatE_arch"/>
    <property type="match status" value="1"/>
</dbReference>
<dbReference type="GO" id="GO:0070681">
    <property type="term" value="P:glutaminyl-tRNAGln biosynthesis via transamidation"/>
    <property type="evidence" value="ECO:0007669"/>
    <property type="project" value="TreeGrafter"/>
</dbReference>
<evidence type="ECO:0000256" key="3">
    <source>
        <dbReference type="ARBA" id="ARBA00022840"/>
    </source>
</evidence>